<dbReference type="AlphaFoldDB" id="A0A2I0A5Y4"/>
<organism evidence="2 3">
    <name type="scientific">Apostasia shenzhenica</name>
    <dbReference type="NCBI Taxonomy" id="1088818"/>
    <lineage>
        <taxon>Eukaryota</taxon>
        <taxon>Viridiplantae</taxon>
        <taxon>Streptophyta</taxon>
        <taxon>Embryophyta</taxon>
        <taxon>Tracheophyta</taxon>
        <taxon>Spermatophyta</taxon>
        <taxon>Magnoliopsida</taxon>
        <taxon>Liliopsida</taxon>
        <taxon>Asparagales</taxon>
        <taxon>Orchidaceae</taxon>
        <taxon>Apostasioideae</taxon>
        <taxon>Apostasia</taxon>
    </lineage>
</organism>
<evidence type="ECO:0000256" key="1">
    <source>
        <dbReference type="ARBA" id="ARBA00023303"/>
    </source>
</evidence>
<dbReference type="OrthoDB" id="786382at2759"/>
<proteinExistence type="predicted"/>
<dbReference type="GO" id="GO:0034220">
    <property type="term" value="P:monoatomic ion transmembrane transport"/>
    <property type="evidence" value="ECO:0007669"/>
    <property type="project" value="UniProtKB-KW"/>
</dbReference>
<evidence type="ECO:0000313" key="2">
    <source>
        <dbReference type="EMBL" id="PKA50958.1"/>
    </source>
</evidence>
<protein>
    <submittedName>
        <fullName evidence="2">Cyclic nucleotide-gated ion channel 18</fullName>
    </submittedName>
</protein>
<evidence type="ECO:0000313" key="3">
    <source>
        <dbReference type="Proteomes" id="UP000236161"/>
    </source>
</evidence>
<dbReference type="Proteomes" id="UP000236161">
    <property type="component" value="Unassembled WGS sequence"/>
</dbReference>
<dbReference type="GO" id="GO:0016020">
    <property type="term" value="C:membrane"/>
    <property type="evidence" value="ECO:0007669"/>
    <property type="project" value="UniProtKB-SubCell"/>
</dbReference>
<dbReference type="STRING" id="1088818.A0A2I0A5Y4"/>
<keyword evidence="1" id="KW-0406">Ion transport</keyword>
<gene>
    <name evidence="2" type="primary">CNGC18</name>
    <name evidence="2" type="ORF">AXF42_Ash007614</name>
</gene>
<name>A0A2I0A5Y4_9ASPA</name>
<dbReference type="EMBL" id="KZ452015">
    <property type="protein sequence ID" value="PKA50958.1"/>
    <property type="molecule type" value="Genomic_DNA"/>
</dbReference>
<keyword evidence="1" id="KW-0813">Transport</keyword>
<sequence>MESRFLISCLVALFLDRLYFYLMFIGGPACMRVDLGLGIIVTFFRTVAHMMLKFRTTFVAPSSRVLGRGELVKDPHQIAMRYLKGDFVIDLAAMLPIPQVFEDSGFIENTGSVLFSSFLRFPWFILATSSKACSFEIRGRFKNPTFTSESEIYLLALERKKFAILFLSKIPKVTTISLESFELFKQADENIFELSSFESDKGIAALGISSNAFFIGFLVDCYFVFSDRTLSFHPEVILIAGLLAEEKSVGLYL</sequence>
<reference evidence="2 3" key="1">
    <citation type="journal article" date="2017" name="Nature">
        <title>The Apostasia genome and the evolution of orchids.</title>
        <authorList>
            <person name="Zhang G.Q."/>
            <person name="Liu K.W."/>
            <person name="Li Z."/>
            <person name="Lohaus R."/>
            <person name="Hsiao Y.Y."/>
            <person name="Niu S.C."/>
            <person name="Wang J.Y."/>
            <person name="Lin Y.C."/>
            <person name="Xu Q."/>
            <person name="Chen L.J."/>
            <person name="Yoshida K."/>
            <person name="Fujiwara S."/>
            <person name="Wang Z.W."/>
            <person name="Zhang Y.Q."/>
            <person name="Mitsuda N."/>
            <person name="Wang M."/>
            <person name="Liu G.H."/>
            <person name="Pecoraro L."/>
            <person name="Huang H.X."/>
            <person name="Xiao X.J."/>
            <person name="Lin M."/>
            <person name="Wu X.Y."/>
            <person name="Wu W.L."/>
            <person name="Chen Y.Y."/>
            <person name="Chang S.B."/>
            <person name="Sakamoto S."/>
            <person name="Ohme-Takagi M."/>
            <person name="Yagi M."/>
            <person name="Zeng S.J."/>
            <person name="Shen C.Y."/>
            <person name="Yeh C.M."/>
            <person name="Luo Y.B."/>
            <person name="Tsai W.C."/>
            <person name="Van de Peer Y."/>
            <person name="Liu Z.J."/>
        </authorList>
    </citation>
    <scope>NUCLEOTIDE SEQUENCE [LARGE SCALE GENOMIC DNA]</scope>
    <source>
        <strain evidence="3">cv. Shenzhen</strain>
        <tissue evidence="2">Stem</tissue>
    </source>
</reference>
<dbReference type="PANTHER" id="PTHR45651:SF39">
    <property type="entry name" value="CYCLIC NUCLEOTIDE-GATED ION CHANNEL 18"/>
    <property type="match status" value="1"/>
</dbReference>
<accession>A0A2I0A5Y4</accession>
<keyword evidence="1" id="KW-0407">Ion channel</keyword>
<keyword evidence="3" id="KW-1185">Reference proteome</keyword>
<dbReference type="PANTHER" id="PTHR45651">
    <property type="entry name" value="CYCLIC NUCLEOTIDE-GATED ION CHANNEL 15-RELATED-RELATED"/>
    <property type="match status" value="1"/>
</dbReference>